<dbReference type="EMBL" id="CASHTH010001811">
    <property type="protein sequence ID" value="CAI8020233.1"/>
    <property type="molecule type" value="Genomic_DNA"/>
</dbReference>
<feature type="non-terminal residue" evidence="2">
    <location>
        <position position="78"/>
    </location>
</feature>
<evidence type="ECO:0000313" key="2">
    <source>
        <dbReference type="EMBL" id="CAI8020233.1"/>
    </source>
</evidence>
<protein>
    <submittedName>
        <fullName evidence="2">Uncharacterized protein</fullName>
    </submittedName>
</protein>
<keyword evidence="3" id="KW-1185">Reference proteome</keyword>
<evidence type="ECO:0000256" key="1">
    <source>
        <dbReference type="SAM" id="MobiDB-lite"/>
    </source>
</evidence>
<accession>A0AA35RYQ6</accession>
<evidence type="ECO:0000313" key="3">
    <source>
        <dbReference type="Proteomes" id="UP001174909"/>
    </source>
</evidence>
<dbReference type="Proteomes" id="UP001174909">
    <property type="component" value="Unassembled WGS sequence"/>
</dbReference>
<reference evidence="2" key="1">
    <citation type="submission" date="2023-03" db="EMBL/GenBank/DDBJ databases">
        <authorList>
            <person name="Steffen K."/>
            <person name="Cardenas P."/>
        </authorList>
    </citation>
    <scope>NUCLEOTIDE SEQUENCE</scope>
</reference>
<comment type="caution">
    <text evidence="2">The sequence shown here is derived from an EMBL/GenBank/DDBJ whole genome shotgun (WGS) entry which is preliminary data.</text>
</comment>
<name>A0AA35RYQ6_GEOBA</name>
<feature type="region of interest" description="Disordered" evidence="1">
    <location>
        <begin position="56"/>
        <end position="78"/>
    </location>
</feature>
<organism evidence="2 3">
    <name type="scientific">Geodia barretti</name>
    <name type="common">Barrett's horny sponge</name>
    <dbReference type="NCBI Taxonomy" id="519541"/>
    <lineage>
        <taxon>Eukaryota</taxon>
        <taxon>Metazoa</taxon>
        <taxon>Porifera</taxon>
        <taxon>Demospongiae</taxon>
        <taxon>Heteroscleromorpha</taxon>
        <taxon>Tetractinellida</taxon>
        <taxon>Astrophorina</taxon>
        <taxon>Geodiidae</taxon>
        <taxon>Geodia</taxon>
    </lineage>
</organism>
<dbReference type="AlphaFoldDB" id="A0AA35RYQ6"/>
<proteinExistence type="predicted"/>
<gene>
    <name evidence="2" type="ORF">GBAR_LOCUS12103</name>
</gene>
<sequence>MPRRLRWERHHFQRLLTHACKASMSVEVAVGVRDPNAMECVYSYLHTRLIGSDVEGGRERRSHVRYGGDAAVAEKSPD</sequence>